<feature type="non-terminal residue" evidence="19">
    <location>
        <position position="3686"/>
    </location>
</feature>
<feature type="domain" description="Cadherin" evidence="17">
    <location>
        <begin position="775"/>
        <end position="879"/>
    </location>
</feature>
<dbReference type="Pfam" id="PF00028">
    <property type="entry name" value="Cadherin"/>
    <property type="match status" value="29"/>
</dbReference>
<dbReference type="GO" id="GO:0005509">
    <property type="term" value="F:calcium ion binding"/>
    <property type="evidence" value="ECO:0007669"/>
    <property type="project" value="UniProtKB-UniRule"/>
</dbReference>
<dbReference type="KEGG" id="csyr:103250009"/>
<keyword evidence="9" id="KW-1133">Transmembrane helix</keyword>
<dbReference type="PANTHER" id="PTHR24026">
    <property type="entry name" value="FAT ATYPICAL CADHERIN-RELATED"/>
    <property type="match status" value="1"/>
</dbReference>
<feature type="domain" description="Cadherin" evidence="17">
    <location>
        <begin position="1"/>
        <end position="41"/>
    </location>
</feature>
<feature type="domain" description="Cadherin" evidence="17">
    <location>
        <begin position="2445"/>
        <end position="2550"/>
    </location>
</feature>
<feature type="disulfide bond" evidence="14">
    <location>
        <begin position="3515"/>
        <end position="3524"/>
    </location>
</feature>
<dbReference type="FunFam" id="2.60.40.60:FF:000135">
    <property type="entry name" value="cadherin-23 isoform X1"/>
    <property type="match status" value="1"/>
</dbReference>
<feature type="domain" description="Cadherin" evidence="17">
    <location>
        <begin position="1510"/>
        <end position="1613"/>
    </location>
</feature>
<evidence type="ECO:0000256" key="11">
    <source>
        <dbReference type="ARBA" id="ARBA00023157"/>
    </source>
</evidence>
<keyword evidence="4" id="KW-0812">Transmembrane</keyword>
<sequence>RERAAQVVLNISARDQGVHPKVSYAQLVVTLLDVNDEKPAFSRPEGYHVSVVENAPAGTELLVLAATDGDLGDNGTVRFSLQEAEPGPAAFHLDPVSGRLSALSSLDREEHAFHSLLVVATDLGTPPQASVARVNVSVLDVNDNSPVFYPVQYFAHIQENQPAGSYVTTVSATDPDSGPNGTIRYSISAGDRSRFQVHPQSGVISTRMALDREEKTAYQLQVVATDGGRLQSPAQAIVTVTVLDTQDTPPVFGQAAYSFVVFENVALGYHVGTVSASTMDLHSNMSYLITTGDQKGMFAVNQATGQLTTASAIDREEQAFYQLKVVASGGSVTGDTVVNITVKDLNDNSPHFLQAVESVNVVENWQAGHSIFQAKAVDPDEGVNGEVRYSLKQNPKSLFAIHGENGTVSLLGPLDVHAGSYQVEILASDLGVPQLSSSVILTVCVHDVNDNPPVFDQLSYEVTLSEAEPVNSRFFKVQASDKDSGANGEIAYTIAEGNAGDAFGIFPDGQLYIKSELDRELQDRYVLLVVASDRAVEPLSATVNVTVILDDVNDNRPLFNSTNYAFHFKEEQRAGSFVGKVSAVDKDFGPNGEVRYSFEVVQPDFELHAVTGEITSTRQFDRESLMRRRGTAVFSFTVVAADQGLPQPLKDQATVHVYLKDVNDNAPKFLKDFYQATVSESAANLTQVLRVSASDVDEGNNGLIHYSIIKGNGERQFVIDRTSGQVALVGTLDYEATPAYFLVIQAVDSGAVPLNSTCTLSIEVLDENDNTPSFPKSTLFVDVLENMRIGELVSSVTATDSDSGDNADLHYGITGTNNHGTFSISPNTGSIFLAKKLDFETQSLYKLNITAKDQGRPPRSSTMSVVIHVRDFNDNPPSFPPGDLFKSIAENVPIGTSVLSVTARDPDADINGQLSYAIVQQMPRGHHFAIDDVRGTIYTNAEIDREFANLFELTVKANDQAVPIETRRHALKNVTILVTDLNDNVPMFISQNALAADPSAVIGSVLTTIMAADPDEGANGEVEYAIVNGDTATFVVDRYSGDLRVASALVPSQLIYNLIVSATDLGPERRKSTTELTVILQGLDGPVFTQPKYITILKEGEPIGTNVISIEAASPRGSEALVEYYIVSVRCEEKTVGRLFTIGRHSGVIQTAAILDREQGACLYLVDVYALEKSAAFPRTQRAEVEITLQDINDNPPVFPTDMLDLTVEENIGDGSKIMQLTAMDADEGANALVTYAIISGADDSFRVDPESGDLIATKRLDRERRSKYSLLVRADDGLQSSDMRINITVSDVNDHTPKFSRPVYSFDIPEDTIPGSLVAAILATDDDSGVNGEITYIVSEDDEDGIFFLNPVTGVFNLTRVLDYESQQYYILTVRAEDGGGQFTAIRVYFNILDVNDNPPVFSLNSYSTSLVENLPLGSTVLVFNVTDADDGINSQLVYSIASGDSLGQFTVDRHGVLKVLKALDRESQSFYNLVVQVHDLPQPPASRFTSTAQVSIILLDVNDNPPAFLSPKLTYIPENTPIDTVVFKAQATDPDSGPNSYIEYTLLNPLGSKFSIGTIDGEVRLTGELDREEVSNYTLTVVATDKGQPPLSSSTEVVVMVLDVNDHAPIFAQALYKVEIHENTLTGTDIVQVSAADGDEGTNGQVRYSIMNGNAHQEFRIDSVTGTITVAKPLDREKTPAYLLTVQATDRGSTPRAETSTVSIILLDINDFVPIFELSPYSVNVPENLGTLPRTILQVVARDDDQGSNSKLSYVLLGGNEDDTFTLSASGELRVTRSLDREAKESFVLTITAIDSGSPALTGTGTISVIVDDVNDNVPTFARKMYSTAIPEDAPTGTDVLLVNASDADASTNAVISYRIIGGNSQFTINPSTGQIITSALLDRETKDNYTLVVVSSDAGSPEPLSSSASVLVTVTDVNDNPPRFQHHPYVTHIPSPTLPGSFVFAVTVTDADIGPNSELHYSLSGRNSEKFHIDPLRGAIMAAGPLNGASEVTFTVHVKDGGASPKTDSTTVTVRFVHKADFPKVRAKEQTFMFPENQPVGSLVTTVSGSSLRGEPLSYYIASGNLGNTFQIDPSTGQVSISQALDFEKIQNYVIWIEARDGGFPPFSSYEKLDVTVLDVNDNSPVFKADPFVSEILENLSPRKILTVSATDEDSGPNGQLGYEIAHGNEEHSFSINHATGEIRSIRPLDREKVSHYVLTVKSSDKGSPPQSTSVKVIISILDENDNAPRFSQIFSAHVPENSPLGHTVTRVTTSDEDIGMNAISRYSITDTSLPFTINPSTGDIVISRPLDREHTDRYRIRVSAHDSGWTVSTDVTIFVIDVNDNAPRFSRPSYYLDCPELSEIGSRVTQVSASDPDEGPNGQVFYFIKSQSEYFRINATTGEIFNKQVLKYQNVTGFSNVNINRHSFIVTSSDRGDPSLLSETTVTINTVDSNDNAPRFLKSKYFTPVTKNVKVGTDLIKVTAVDDRDFGLNSEVEYLISAENHLGKFKLDKETGWISVAASLISDLNQNFLITVTAQDKGNPPLSSQATVQITVTEENYHTPEFSQSHMSATVPESHSVGAVIRTVSARDRDTAMNGLIRYSISSGNEEGVFAVNSSTGVLTLARALDYELRQTHEITISATDGGWVARTGYCSVTVHVVDVNDNSPRFPADQYSPTVLENAPSGTTVVHLDATDADSGSNAVIAYAVQSSDSDLFVIDPNTGVITTQGFLDFETKQRYHLTVKAFNVPDEERCSFATVHVQLAGTNEYVPRFVAKLYYFEVSEAAPRGTVVGEVFASDRDSGADGEVHYLIFGSSRKKGFRIDGRTGQIYVCGALDREREERVSLKVLAKNAGSIRGADVDEAAVNVTVLDANDPPVFSLDVYSVQVSEGVPRGTHVTFVSAFDSDSVPSWNRFSYVIGSGNERGAFSVHPQTGQITVTAELDREALPVYNLSVLAVDSGTPPATGSASLLVTLEDINDNGPVLAVREGEVLENQPPGTQVLTLQATDPDLPPNQGPFTYHLLSAGPAPSYFSLSAAGVLSTTRAIDREQIADFYLAVVTRDSGVPQMSSTGTVHVAVGDLNDNPSQPRAVEIFVHYYGALFPGGVLGSVKPQDPDVRDSFRCSLASGVPSLFSIPAGTCELASQPPHKKPVRQCVGQRLTRNGHHSKRLRQEGVWHKGTVYTVLSLATAAHWEHLPSSSAMDIAGVVPATDEHLPNLRIGKMLDVIPGLHGDTRHTRTLRRCLFYIGGSCARTRGLHSQSCPSLHTLASCWKMCESSVNYCECNPCFHGGSCQSGVDTYYCHCPFGVFGKHCELNSYGFEELSYMEFPSLDPNNNYIYVKFATIKSHALLLYNYDNQTGDRAEFLALEIAEERLRFSYNLGSGTYKLTTMKKVSDGHFHTVIARRAGMAASLTVDSCSENQEPGYCTVSNVAVSDDWTLDVQPNRVTVGGIRLLEPILQRRGHVESHDFVGCIMEFAVNGRPLEPSQALAAQGILDQCPRLEGACTHSPCQHGGTCVDHWSWQQCHCREGLTGRYCEKSVTPDTALSLEGRGRLDYHMSQNEKREYLLRQSIRGAMLEPFGVNSLEVKFRTRSENGILIHIQESSNYTTVKIKNGKVHFTSDAGIAGKVERNIPEVYVADGHWHTFLIGRNGTATVLSIDRIYSRDIVHPTQDFGGLDVLTISLGGIPPSQAHRDAQT</sequence>
<evidence type="ECO:0000259" key="15">
    <source>
        <dbReference type="PROSITE" id="PS50025"/>
    </source>
</evidence>
<keyword evidence="2 14" id="KW-0245">EGF-like domain</keyword>
<dbReference type="InterPro" id="IPR020894">
    <property type="entry name" value="Cadherin_CS"/>
</dbReference>
<feature type="domain" description="Cadherin" evidence="17">
    <location>
        <begin position="1719"/>
        <end position="1823"/>
    </location>
</feature>
<dbReference type="GO" id="GO:0009653">
    <property type="term" value="P:anatomical structure morphogenesis"/>
    <property type="evidence" value="ECO:0007669"/>
    <property type="project" value="UniProtKB-ARBA"/>
</dbReference>
<dbReference type="FunFam" id="2.60.40.60:FF:000118">
    <property type="entry name" value="protocadherin Fat 4"/>
    <property type="match status" value="1"/>
</dbReference>
<dbReference type="FunFam" id="2.60.40.60:FF:000174">
    <property type="entry name" value="FAT atypical cadherin 4"/>
    <property type="match status" value="1"/>
</dbReference>
<dbReference type="FunFam" id="2.60.40.60:FF:000176">
    <property type="entry name" value="FAT atypical cadherin 4"/>
    <property type="match status" value="1"/>
</dbReference>
<feature type="non-terminal residue" evidence="19">
    <location>
        <position position="1"/>
    </location>
</feature>
<dbReference type="PROSITE" id="PS50026">
    <property type="entry name" value="EGF_3"/>
    <property type="match status" value="2"/>
</dbReference>
<dbReference type="FunFam" id="2.60.40.60:FF:000134">
    <property type="entry name" value="protocadherin Fat 4"/>
    <property type="match status" value="1"/>
</dbReference>
<feature type="domain" description="Cadherin" evidence="17">
    <location>
        <begin position="2029"/>
        <end position="2130"/>
    </location>
</feature>
<dbReference type="SUPFAM" id="SSF49899">
    <property type="entry name" value="Concanavalin A-like lectins/glucanases"/>
    <property type="match status" value="2"/>
</dbReference>
<evidence type="ECO:0000256" key="5">
    <source>
        <dbReference type="ARBA" id="ARBA00022729"/>
    </source>
</evidence>
<dbReference type="FunFam" id="2.60.40.60:FF:000024">
    <property type="entry name" value="FAT atypical cadherin 3"/>
    <property type="match status" value="4"/>
</dbReference>
<dbReference type="FunFam" id="2.60.40.60:FF:000131">
    <property type="entry name" value="FAT atypical cadherin 4"/>
    <property type="match status" value="1"/>
</dbReference>
<dbReference type="GO" id="GO:0007156">
    <property type="term" value="P:homophilic cell adhesion via plasma membrane adhesion molecules"/>
    <property type="evidence" value="ECO:0007669"/>
    <property type="project" value="InterPro"/>
</dbReference>
<dbReference type="Gene3D" id="2.10.25.10">
    <property type="entry name" value="Laminin"/>
    <property type="match status" value="2"/>
</dbReference>
<dbReference type="PROSITE" id="PS50025">
    <property type="entry name" value="LAM_G_DOMAIN"/>
    <property type="match status" value="2"/>
</dbReference>
<dbReference type="InterPro" id="IPR002126">
    <property type="entry name" value="Cadherin-like_dom"/>
</dbReference>
<keyword evidence="7 13" id="KW-0106">Calcium</keyword>
<keyword evidence="3" id="KW-0597">Phosphoprotein</keyword>
<dbReference type="FunFam" id="2.10.25.10:FF:000344">
    <property type="entry name" value="FAT atypical cadherin 4"/>
    <property type="match status" value="1"/>
</dbReference>
<dbReference type="GO" id="GO:0060429">
    <property type="term" value="P:epithelium development"/>
    <property type="evidence" value="ECO:0007669"/>
    <property type="project" value="UniProtKB-ARBA"/>
</dbReference>
<feature type="domain" description="Laminin G" evidence="15">
    <location>
        <begin position="3544"/>
        <end position="3686"/>
    </location>
</feature>
<dbReference type="CDD" id="cd00110">
    <property type="entry name" value="LamG"/>
    <property type="match status" value="2"/>
</dbReference>
<dbReference type="FunFam" id="2.60.40.60:FF:000137">
    <property type="entry name" value="FAT atypical cadherin 4"/>
    <property type="match status" value="1"/>
</dbReference>
<feature type="domain" description="EGF-like" evidence="16">
    <location>
        <begin position="3489"/>
        <end position="3525"/>
    </location>
</feature>
<dbReference type="InterPro" id="IPR015919">
    <property type="entry name" value="Cadherin-like_sf"/>
</dbReference>
<dbReference type="FunFam" id="2.60.120.200:FF:000030">
    <property type="entry name" value="FAT atypical cadherin 4"/>
    <property type="match status" value="1"/>
</dbReference>
<feature type="domain" description="Cadherin" evidence="17">
    <location>
        <begin position="1404"/>
        <end position="1510"/>
    </location>
</feature>
<accession>A0A3Q0DNA2</accession>
<dbReference type="SUPFAM" id="SSF49313">
    <property type="entry name" value="Cadherin-like"/>
    <property type="match status" value="29"/>
</dbReference>
<feature type="disulfide bond" evidence="14">
    <location>
        <begin position="3291"/>
        <end position="3300"/>
    </location>
</feature>
<evidence type="ECO:0000259" key="17">
    <source>
        <dbReference type="PROSITE" id="PS50268"/>
    </source>
</evidence>
<dbReference type="FunFam" id="2.60.40.60:FF:000101">
    <property type="entry name" value="FAT atypical cadherin 4"/>
    <property type="match status" value="1"/>
</dbReference>
<evidence type="ECO:0000313" key="18">
    <source>
        <dbReference type="Proteomes" id="UP000189704"/>
    </source>
</evidence>
<dbReference type="FunFam" id="2.60.40.60:FF:000180">
    <property type="entry name" value="FAT atypical cadherin 4"/>
    <property type="match status" value="1"/>
</dbReference>
<dbReference type="Gene3D" id="2.60.40.60">
    <property type="entry name" value="Cadherins"/>
    <property type="match status" value="30"/>
</dbReference>
<feature type="domain" description="Cadherin" evidence="17">
    <location>
        <begin position="1003"/>
        <end position="1088"/>
    </location>
</feature>
<dbReference type="InterPro" id="IPR013320">
    <property type="entry name" value="ConA-like_dom_sf"/>
</dbReference>
<protein>
    <submittedName>
        <fullName evidence="19">Protocadherin Fat 4</fullName>
    </submittedName>
</protein>
<feature type="domain" description="Cadherin" evidence="17">
    <location>
        <begin position="2866"/>
        <end position="2971"/>
    </location>
</feature>
<feature type="domain" description="Cadherin" evidence="17">
    <location>
        <begin position="887"/>
        <end position="988"/>
    </location>
</feature>
<feature type="domain" description="Cadherin" evidence="17">
    <location>
        <begin position="1824"/>
        <end position="1927"/>
    </location>
</feature>
<evidence type="ECO:0000256" key="4">
    <source>
        <dbReference type="ARBA" id="ARBA00022692"/>
    </source>
</evidence>
<organism evidence="18 19">
    <name type="scientific">Carlito syrichta</name>
    <name type="common">Philippine tarsier</name>
    <name type="synonym">Tarsius syrichta</name>
    <dbReference type="NCBI Taxonomy" id="1868482"/>
    <lineage>
        <taxon>Eukaryota</taxon>
        <taxon>Metazoa</taxon>
        <taxon>Chordata</taxon>
        <taxon>Craniata</taxon>
        <taxon>Vertebrata</taxon>
        <taxon>Euteleostomi</taxon>
        <taxon>Mammalia</taxon>
        <taxon>Eutheria</taxon>
        <taxon>Euarchontoglires</taxon>
        <taxon>Primates</taxon>
        <taxon>Haplorrhini</taxon>
        <taxon>Tarsiiformes</taxon>
        <taxon>Tarsiidae</taxon>
        <taxon>Carlito</taxon>
    </lineage>
</organism>
<dbReference type="STRING" id="1868482.ENSTSYP00000007838"/>
<dbReference type="GO" id="GO:0005886">
    <property type="term" value="C:plasma membrane"/>
    <property type="evidence" value="ECO:0007669"/>
    <property type="project" value="UniProtKB-SubCell"/>
</dbReference>
<evidence type="ECO:0000256" key="7">
    <source>
        <dbReference type="ARBA" id="ARBA00022837"/>
    </source>
</evidence>
<dbReference type="Pfam" id="PF02210">
    <property type="entry name" value="Laminin_G_2"/>
    <property type="match status" value="2"/>
</dbReference>
<feature type="domain" description="Cadherin" evidence="17">
    <location>
        <begin position="1089"/>
        <end position="1199"/>
    </location>
</feature>
<dbReference type="CTD" id="79633"/>
<feature type="domain" description="Cadherin" evidence="17">
    <location>
        <begin position="670"/>
        <end position="774"/>
    </location>
</feature>
<dbReference type="FunFam" id="2.60.40.60:FF:000010">
    <property type="entry name" value="Cadherin EGF LAG seven-pass G-type receptor 3"/>
    <property type="match status" value="5"/>
</dbReference>
<gene>
    <name evidence="19" type="primary">FAT4</name>
</gene>
<feature type="domain" description="Cadherin" evidence="17">
    <location>
        <begin position="2760"/>
        <end position="2865"/>
    </location>
</feature>
<name>A0A3Q0DNA2_CARSF</name>
<evidence type="ECO:0000256" key="3">
    <source>
        <dbReference type="ARBA" id="ARBA00022553"/>
    </source>
</evidence>
<feature type="domain" description="Cadherin" evidence="17">
    <location>
        <begin position="2131"/>
        <end position="2234"/>
    </location>
</feature>
<feature type="domain" description="Cadherin" evidence="17">
    <location>
        <begin position="560"/>
        <end position="669"/>
    </location>
</feature>
<dbReference type="GeneID" id="103250009"/>
<feature type="domain" description="Laminin G" evidence="15">
    <location>
        <begin position="3302"/>
        <end position="3486"/>
    </location>
</feature>
<evidence type="ECO:0000259" key="16">
    <source>
        <dbReference type="PROSITE" id="PS50026"/>
    </source>
</evidence>
<reference evidence="19" key="1">
    <citation type="submission" date="2025-08" db="UniProtKB">
        <authorList>
            <consortium name="RefSeq"/>
        </authorList>
    </citation>
    <scope>IDENTIFICATION</scope>
</reference>
<keyword evidence="5" id="KW-0732">Signal</keyword>
<evidence type="ECO:0000256" key="1">
    <source>
        <dbReference type="ARBA" id="ARBA00004479"/>
    </source>
</evidence>
<feature type="domain" description="Cadherin" evidence="17">
    <location>
        <begin position="43"/>
        <end position="148"/>
    </location>
</feature>
<dbReference type="FunFam" id="2.60.40.60:FF:000081">
    <property type="entry name" value="protocadherin Fat 4"/>
    <property type="match status" value="1"/>
</dbReference>
<dbReference type="SMART" id="SM00112">
    <property type="entry name" value="CA"/>
    <property type="match status" value="29"/>
</dbReference>
<evidence type="ECO:0000256" key="9">
    <source>
        <dbReference type="ARBA" id="ARBA00022989"/>
    </source>
</evidence>
<dbReference type="CDD" id="cd00054">
    <property type="entry name" value="EGF_CA"/>
    <property type="match status" value="2"/>
</dbReference>
<evidence type="ECO:0000313" key="19">
    <source>
        <dbReference type="RefSeq" id="XP_021563258.1"/>
    </source>
</evidence>
<dbReference type="FunFam" id="2.60.40.60:FF:000171">
    <property type="entry name" value="FAT atypical cadherin 4"/>
    <property type="match status" value="1"/>
</dbReference>
<feature type="domain" description="Cadherin" evidence="17">
    <location>
        <begin position="1928"/>
        <end position="2028"/>
    </location>
</feature>
<dbReference type="FunFam" id="2.60.40.60:FF:000029">
    <property type="entry name" value="Cadherin EGF LAG seven-pass G-type receptor 3"/>
    <property type="match status" value="1"/>
</dbReference>
<dbReference type="Proteomes" id="UP000189704">
    <property type="component" value="Unplaced"/>
</dbReference>
<feature type="domain" description="Cadherin" evidence="17">
    <location>
        <begin position="1301"/>
        <end position="1403"/>
    </location>
</feature>
<evidence type="ECO:0000256" key="2">
    <source>
        <dbReference type="ARBA" id="ARBA00022536"/>
    </source>
</evidence>
<dbReference type="SMART" id="SM00179">
    <property type="entry name" value="EGF_CA"/>
    <property type="match status" value="2"/>
</dbReference>
<feature type="domain" description="Cadherin" evidence="17">
    <location>
        <begin position="253"/>
        <end position="352"/>
    </location>
</feature>
<feature type="domain" description="Cadherin" evidence="17">
    <location>
        <begin position="2334"/>
        <end position="2444"/>
    </location>
</feature>
<evidence type="ECO:0000256" key="10">
    <source>
        <dbReference type="ARBA" id="ARBA00023136"/>
    </source>
</evidence>
<dbReference type="PANTHER" id="PTHR24026:SF126">
    <property type="entry name" value="PROTOCADHERIN FAT 4"/>
    <property type="match status" value="1"/>
</dbReference>
<dbReference type="PROSITE" id="PS50268">
    <property type="entry name" value="CADHERIN_2"/>
    <property type="match status" value="30"/>
</dbReference>
<keyword evidence="18" id="KW-1185">Reference proteome</keyword>
<evidence type="ECO:0000256" key="13">
    <source>
        <dbReference type="PROSITE-ProRule" id="PRU00043"/>
    </source>
</evidence>
<feature type="domain" description="Cadherin" evidence="17">
    <location>
        <begin position="2970"/>
        <end position="3077"/>
    </location>
</feature>
<keyword evidence="11 14" id="KW-1015">Disulfide bond</keyword>
<dbReference type="InterPro" id="IPR001791">
    <property type="entry name" value="Laminin_G"/>
</dbReference>
<keyword evidence="8" id="KW-0130">Cell adhesion</keyword>
<evidence type="ECO:0000256" key="6">
    <source>
        <dbReference type="ARBA" id="ARBA00022737"/>
    </source>
</evidence>
<dbReference type="SMART" id="SM00282">
    <property type="entry name" value="LamG"/>
    <property type="match status" value="2"/>
</dbReference>
<dbReference type="FunFam" id="2.60.40.60:FF:000144">
    <property type="entry name" value="FAT atypical cadherin 4"/>
    <property type="match status" value="1"/>
</dbReference>
<dbReference type="FunFam" id="2.60.40.60:FF:000138">
    <property type="entry name" value="FAT atypical cadherin 4"/>
    <property type="match status" value="1"/>
</dbReference>
<evidence type="ECO:0000256" key="14">
    <source>
        <dbReference type="PROSITE-ProRule" id="PRU00076"/>
    </source>
</evidence>
<dbReference type="FunFam" id="2.10.25.10:FF:000066">
    <property type="entry name" value="FAT atypical cadherin 4"/>
    <property type="match status" value="1"/>
</dbReference>
<dbReference type="PROSITE" id="PS00232">
    <property type="entry name" value="CADHERIN_1"/>
    <property type="match status" value="13"/>
</dbReference>
<keyword evidence="10" id="KW-0472">Membrane</keyword>
<dbReference type="Gene3D" id="2.60.120.200">
    <property type="match status" value="2"/>
</dbReference>
<feature type="domain" description="Cadherin" evidence="17">
    <location>
        <begin position="149"/>
        <end position="252"/>
    </location>
</feature>
<feature type="domain" description="Cadherin" evidence="17">
    <location>
        <begin position="1614"/>
        <end position="1718"/>
    </location>
</feature>
<evidence type="ECO:0000256" key="12">
    <source>
        <dbReference type="ARBA" id="ARBA00023180"/>
    </source>
</evidence>
<feature type="domain" description="Cadherin" evidence="17">
    <location>
        <begin position="2234"/>
        <end position="2333"/>
    </location>
</feature>
<dbReference type="FunFam" id="2.60.40.60:FF:000115">
    <property type="entry name" value="FAT atypical cadherin 4"/>
    <property type="match status" value="1"/>
</dbReference>
<dbReference type="InterPro" id="IPR000742">
    <property type="entry name" value="EGF"/>
</dbReference>
<feature type="domain" description="Cadherin" evidence="17">
    <location>
        <begin position="1200"/>
        <end position="1300"/>
    </location>
</feature>
<feature type="domain" description="Cadherin" evidence="17">
    <location>
        <begin position="456"/>
        <end position="559"/>
    </location>
</feature>
<feature type="domain" description="Cadherin" evidence="17">
    <location>
        <begin position="2656"/>
        <end position="2759"/>
    </location>
</feature>
<dbReference type="FunFam" id="2.60.40.60:FF:000037">
    <property type="entry name" value="FAT atypical cadherin 1"/>
    <property type="match status" value="1"/>
</dbReference>
<proteinExistence type="predicted"/>
<feature type="domain" description="Cadherin" evidence="17">
    <location>
        <begin position="353"/>
        <end position="455"/>
    </location>
</feature>
<dbReference type="PRINTS" id="PR00205">
    <property type="entry name" value="CADHERIN"/>
</dbReference>
<dbReference type="FunFam" id="2.60.40.60:FF:000106">
    <property type="entry name" value="FAT atypical cadherin 4"/>
    <property type="match status" value="1"/>
</dbReference>
<dbReference type="RefSeq" id="XP_021563258.1">
    <property type="nucleotide sequence ID" value="XM_021707583.1"/>
</dbReference>
<dbReference type="InterPro" id="IPR001881">
    <property type="entry name" value="EGF-like_Ca-bd_dom"/>
</dbReference>
<dbReference type="FunFam" id="2.60.40.60:FF:000114">
    <property type="entry name" value="FAT atypical cadherin 4"/>
    <property type="match status" value="2"/>
</dbReference>
<evidence type="ECO:0000256" key="8">
    <source>
        <dbReference type="ARBA" id="ARBA00022889"/>
    </source>
</evidence>
<dbReference type="OrthoDB" id="6252479at2759"/>
<dbReference type="PROSITE" id="PS00022">
    <property type="entry name" value="EGF_1"/>
    <property type="match status" value="3"/>
</dbReference>
<keyword evidence="12" id="KW-0325">Glycoprotein</keyword>
<dbReference type="SMART" id="SM00181">
    <property type="entry name" value="EGF"/>
    <property type="match status" value="2"/>
</dbReference>
<feature type="domain" description="EGF-like" evidence="16">
    <location>
        <begin position="3265"/>
        <end position="3301"/>
    </location>
</feature>
<dbReference type="CDD" id="cd11304">
    <property type="entry name" value="Cadherin_repeat"/>
    <property type="match status" value="30"/>
</dbReference>
<dbReference type="FunFam" id="2.60.40.60:FF:000154">
    <property type="entry name" value="FAT atypical cadherin 4"/>
    <property type="match status" value="1"/>
</dbReference>
<comment type="caution">
    <text evidence="14">Lacks conserved residue(s) required for the propagation of feature annotation.</text>
</comment>
<comment type="subcellular location">
    <subcellularLocation>
        <location evidence="1">Membrane</location>
        <topology evidence="1">Single-pass type I membrane protein</topology>
    </subcellularLocation>
</comment>
<feature type="domain" description="Cadherin" evidence="17">
    <location>
        <begin position="2551"/>
        <end position="2655"/>
    </location>
</feature>
<keyword evidence="6" id="KW-0677">Repeat</keyword>
<dbReference type="GO" id="GO:0048699">
    <property type="term" value="P:generation of neurons"/>
    <property type="evidence" value="ECO:0007669"/>
    <property type="project" value="UniProtKB-ARBA"/>
</dbReference>